<comment type="caution">
    <text evidence="6">The sequence shown here is derived from an EMBL/GenBank/DDBJ whole genome shotgun (WGS) entry which is preliminary data.</text>
</comment>
<dbReference type="CDD" id="cd00086">
    <property type="entry name" value="homeodomain"/>
    <property type="match status" value="1"/>
</dbReference>
<protein>
    <submittedName>
        <fullName evidence="6">Jg13881 protein</fullName>
    </submittedName>
</protein>
<dbReference type="InterPro" id="IPR009057">
    <property type="entry name" value="Homeodomain-like_sf"/>
</dbReference>
<dbReference type="GO" id="GO:0007409">
    <property type="term" value="P:axonogenesis"/>
    <property type="evidence" value="ECO:0007669"/>
    <property type="project" value="TreeGrafter"/>
</dbReference>
<dbReference type="InterPro" id="IPR047169">
    <property type="entry name" value="ISL1/2-like"/>
</dbReference>
<evidence type="ECO:0000313" key="7">
    <source>
        <dbReference type="Proteomes" id="UP000838756"/>
    </source>
</evidence>
<feature type="domain" description="Homeobox" evidence="5">
    <location>
        <begin position="1"/>
        <end position="23"/>
    </location>
</feature>
<evidence type="ECO:0000256" key="3">
    <source>
        <dbReference type="RuleBase" id="RU000682"/>
    </source>
</evidence>
<dbReference type="SUPFAM" id="SSF46689">
    <property type="entry name" value="Homeodomain-like"/>
    <property type="match status" value="1"/>
</dbReference>
<keyword evidence="2 3" id="KW-0238">DNA-binding</keyword>
<evidence type="ECO:0000256" key="2">
    <source>
        <dbReference type="PROSITE-ProRule" id="PRU00108"/>
    </source>
</evidence>
<dbReference type="PANTHER" id="PTHR24204:SF8">
    <property type="entry name" value="TAILUP, ISOFORM A"/>
    <property type="match status" value="1"/>
</dbReference>
<dbReference type="GO" id="GO:0048665">
    <property type="term" value="P:neuron fate specification"/>
    <property type="evidence" value="ECO:0007669"/>
    <property type="project" value="InterPro"/>
</dbReference>
<keyword evidence="2 3" id="KW-0371">Homeobox</keyword>
<evidence type="ECO:0000313" key="6">
    <source>
        <dbReference type="EMBL" id="CAH2252091.1"/>
    </source>
</evidence>
<dbReference type="GO" id="GO:0005634">
    <property type="term" value="C:nucleus"/>
    <property type="evidence" value="ECO:0007669"/>
    <property type="project" value="UniProtKB-SubCell"/>
</dbReference>
<keyword evidence="2 3" id="KW-0539">Nucleus</keyword>
<dbReference type="GO" id="GO:0000981">
    <property type="term" value="F:DNA-binding transcription factor activity, RNA polymerase II-specific"/>
    <property type="evidence" value="ECO:0007669"/>
    <property type="project" value="InterPro"/>
</dbReference>
<dbReference type="OrthoDB" id="125004at2759"/>
<evidence type="ECO:0000256" key="1">
    <source>
        <dbReference type="ARBA" id="ARBA00004123"/>
    </source>
</evidence>
<keyword evidence="7" id="KW-1185">Reference proteome</keyword>
<organism evidence="6 7">
    <name type="scientific">Pararge aegeria aegeria</name>
    <dbReference type="NCBI Taxonomy" id="348720"/>
    <lineage>
        <taxon>Eukaryota</taxon>
        <taxon>Metazoa</taxon>
        <taxon>Ecdysozoa</taxon>
        <taxon>Arthropoda</taxon>
        <taxon>Hexapoda</taxon>
        <taxon>Insecta</taxon>
        <taxon>Pterygota</taxon>
        <taxon>Neoptera</taxon>
        <taxon>Endopterygota</taxon>
        <taxon>Lepidoptera</taxon>
        <taxon>Glossata</taxon>
        <taxon>Ditrysia</taxon>
        <taxon>Papilionoidea</taxon>
        <taxon>Nymphalidae</taxon>
        <taxon>Satyrinae</taxon>
        <taxon>Satyrini</taxon>
        <taxon>Parargina</taxon>
        <taxon>Pararge</taxon>
    </lineage>
</organism>
<evidence type="ECO:0000256" key="4">
    <source>
        <dbReference type="SAM" id="MobiDB-lite"/>
    </source>
</evidence>
<feature type="region of interest" description="Disordered" evidence="4">
    <location>
        <begin position="114"/>
        <end position="152"/>
    </location>
</feature>
<dbReference type="Pfam" id="PF00046">
    <property type="entry name" value="Homeodomain"/>
    <property type="match status" value="1"/>
</dbReference>
<dbReference type="InterPro" id="IPR001356">
    <property type="entry name" value="HD"/>
</dbReference>
<dbReference type="AlphaFoldDB" id="A0A8S4S4P2"/>
<comment type="subcellular location">
    <subcellularLocation>
        <location evidence="1 2 3">Nucleus</location>
    </subcellularLocation>
</comment>
<evidence type="ECO:0000259" key="5">
    <source>
        <dbReference type="PROSITE" id="PS50071"/>
    </source>
</evidence>
<dbReference type="GO" id="GO:0045944">
    <property type="term" value="P:positive regulation of transcription by RNA polymerase II"/>
    <property type="evidence" value="ECO:0007669"/>
    <property type="project" value="InterPro"/>
</dbReference>
<dbReference type="PROSITE" id="PS50071">
    <property type="entry name" value="HOMEOBOX_2"/>
    <property type="match status" value="1"/>
</dbReference>
<feature type="DNA-binding region" description="Homeobox" evidence="2">
    <location>
        <begin position="3"/>
        <end position="24"/>
    </location>
</feature>
<accession>A0A8S4S4P2</accession>
<dbReference type="Proteomes" id="UP000838756">
    <property type="component" value="Unassembled WGS sequence"/>
</dbReference>
<dbReference type="Gene3D" id="1.10.10.60">
    <property type="entry name" value="Homeodomain-like"/>
    <property type="match status" value="1"/>
</dbReference>
<gene>
    <name evidence="6" type="primary">jg13881</name>
    <name evidence="6" type="ORF">PAEG_LOCUS22386</name>
</gene>
<dbReference type="PANTHER" id="PTHR24204">
    <property type="entry name" value="INSULIN GENE ENHANCER PROTEIN"/>
    <property type="match status" value="1"/>
</dbReference>
<name>A0A8S4S4P2_9NEOP</name>
<proteinExistence type="predicted"/>
<dbReference type="GO" id="GO:0003677">
    <property type="term" value="F:DNA binding"/>
    <property type="evidence" value="ECO:0007669"/>
    <property type="project" value="UniProtKB-UniRule"/>
</dbReference>
<dbReference type="EMBL" id="CAKXAJ010026031">
    <property type="protein sequence ID" value="CAH2252091.1"/>
    <property type="molecule type" value="Genomic_DNA"/>
</dbReference>
<reference evidence="6" key="1">
    <citation type="submission" date="2022-03" db="EMBL/GenBank/DDBJ databases">
        <authorList>
            <person name="Lindestad O."/>
        </authorList>
    </citation>
    <scope>NUCLEOTIDE SEQUENCE</scope>
</reference>
<sequence length="152" mass="16784">MTGLSPRVIRVWFQNKRCKDKKKTIQLKMQMQQEKEGRRLGYMSMGVPLVAGSPVRHEAGGSLALEVTAYQPPWKALSDFALHADLDRAPHHSAAFQQLVNQCGGARTRCSQQNRQGLHKSKEFARQVSGRGSSGGKHKYTSALPGRDVTAA</sequence>